<dbReference type="Pfam" id="PF09992">
    <property type="entry name" value="NAGPA"/>
    <property type="match status" value="1"/>
</dbReference>
<protein>
    <recommendedName>
        <fullName evidence="1">Phosphodiester glycosidase domain-containing protein</fullName>
    </recommendedName>
</protein>
<reference evidence="3" key="1">
    <citation type="submission" date="2016-02" db="EMBL/GenBank/DDBJ databases">
        <authorList>
            <person name="Sanders J.G."/>
            <person name="Lin J.Y."/>
            <person name="Wertz J.T."/>
            <person name="Russell J.A."/>
            <person name="Moreau C.S."/>
            <person name="Powell S."/>
        </authorList>
    </citation>
    <scope>NUCLEOTIDE SEQUENCE [LARGE SCALE GENOMIC DNA]</scope>
    <source>
        <strain evidence="3">CAG34</strain>
    </source>
</reference>
<accession>A0A139SIR4</accession>
<gene>
    <name evidence="2" type="ORF">AXK11_08370</name>
</gene>
<evidence type="ECO:0000313" key="2">
    <source>
        <dbReference type="EMBL" id="KXU34472.1"/>
    </source>
</evidence>
<organism evidence="2 3">
    <name type="scientific">Cephaloticoccus primus</name>
    <dbReference type="NCBI Taxonomy" id="1548207"/>
    <lineage>
        <taxon>Bacteria</taxon>
        <taxon>Pseudomonadati</taxon>
        <taxon>Verrucomicrobiota</taxon>
        <taxon>Opitutia</taxon>
        <taxon>Opitutales</taxon>
        <taxon>Opitutaceae</taxon>
        <taxon>Cephaloticoccus</taxon>
    </lineage>
</organism>
<dbReference type="PANTHER" id="PTHR40446:SF2">
    <property type="entry name" value="N-ACETYLGLUCOSAMINE-1-PHOSPHODIESTER ALPHA-N-ACETYLGLUCOSAMINIDASE"/>
    <property type="match status" value="1"/>
</dbReference>
<name>A0A139SIR4_9BACT</name>
<dbReference type="PANTHER" id="PTHR40446">
    <property type="entry name" value="N-ACETYLGLUCOSAMINE-1-PHOSPHODIESTER ALPHA-N-ACETYLGLUCOSAMINIDASE"/>
    <property type="match status" value="1"/>
</dbReference>
<dbReference type="Proteomes" id="UP000070058">
    <property type="component" value="Unassembled WGS sequence"/>
</dbReference>
<feature type="domain" description="Phosphodiester glycosidase" evidence="1">
    <location>
        <begin position="240"/>
        <end position="373"/>
    </location>
</feature>
<comment type="caution">
    <text evidence="2">The sequence shown here is derived from an EMBL/GenBank/DDBJ whole genome shotgun (WGS) entry which is preliminary data.</text>
</comment>
<keyword evidence="3" id="KW-1185">Reference proteome</keyword>
<dbReference type="AlphaFoldDB" id="A0A139SIR4"/>
<dbReference type="EMBL" id="LSZQ01000063">
    <property type="protein sequence ID" value="KXU34472.1"/>
    <property type="molecule type" value="Genomic_DNA"/>
</dbReference>
<proteinExistence type="predicted"/>
<evidence type="ECO:0000259" key="1">
    <source>
        <dbReference type="Pfam" id="PF09992"/>
    </source>
</evidence>
<dbReference type="InterPro" id="IPR018711">
    <property type="entry name" value="NAGPA"/>
</dbReference>
<sequence>MTLLLAGEFDTTEEARQAARKVPCVVGINNPSRFSFWDTGPYALDIVVLDPKVYRGKIVSGWSERAWRDSPLTMAHRYNAVVATNGAFFEYSEGEIAGVPTGISIVQGEWHSDPNNRAALYLENKGNGEISLSLHDRNIIPLPEFKWSGADGTQKSVKLDGIDRMPKDNELIAMRPGIVETSPLSHVTPPHIMMRQIGGDGYLARQDVVWREYLRPPSGLVLMATGDKQAILNEAIESDRPVELDLRVPGRPGLNAYYAVPTLVKDGQPNWGVGNEYRLARTIIGADAEGKIYLMAIDGTDPDITERAGPIGVGLNEMVAVADFLGLVNAANLDGGGRSTSMVIEGKVLGYDTDVYLITDRDDDRRVGDAVLIIDDE</sequence>
<evidence type="ECO:0000313" key="3">
    <source>
        <dbReference type="Proteomes" id="UP000070058"/>
    </source>
</evidence>